<evidence type="ECO:0000313" key="2">
    <source>
        <dbReference type="EMBL" id="NML13092.1"/>
    </source>
</evidence>
<comment type="caution">
    <text evidence="2">The sequence shown here is derived from an EMBL/GenBank/DDBJ whole genome shotgun (WGS) entry which is preliminary data.</text>
</comment>
<proteinExistence type="predicted"/>
<dbReference type="InterPro" id="IPR036930">
    <property type="entry name" value="WGR_dom_sf"/>
</dbReference>
<dbReference type="InterPro" id="IPR049809">
    <property type="entry name" value="YehF/YfeS-like_WGR"/>
</dbReference>
<dbReference type="InterPro" id="IPR008893">
    <property type="entry name" value="WGR_domain"/>
</dbReference>
<sequence length="110" mass="12006">MKGAILPDPIELVAFDPARNIRRRYSISASLDLFGMIVVETRWGRIGARGQAQRHAFADHAAAQRHIAATLRRRGTAETRIGVPYQAIAVASGPIPASQCPIIIPLPPRF</sequence>
<dbReference type="SUPFAM" id="SSF142921">
    <property type="entry name" value="WGR domain-like"/>
    <property type="match status" value="1"/>
</dbReference>
<protein>
    <submittedName>
        <fullName evidence="2">WGR domain-containing protein</fullName>
    </submittedName>
</protein>
<dbReference type="CDD" id="cd07996">
    <property type="entry name" value="WGR_MMR_like"/>
    <property type="match status" value="1"/>
</dbReference>
<reference evidence="2 3" key="1">
    <citation type="submission" date="2020-04" db="EMBL/GenBank/DDBJ databases">
        <title>Sphingobium sp. AR-3-1 isolated from Arctic soil.</title>
        <authorList>
            <person name="Dahal R.H."/>
            <person name="Chaudhary D.K."/>
        </authorList>
    </citation>
    <scope>NUCLEOTIDE SEQUENCE [LARGE SCALE GENOMIC DNA]</scope>
    <source>
        <strain evidence="2 3">AR-3-1</strain>
    </source>
</reference>
<keyword evidence="3" id="KW-1185">Reference proteome</keyword>
<dbReference type="EMBL" id="JABBFV010000035">
    <property type="protein sequence ID" value="NML13092.1"/>
    <property type="molecule type" value="Genomic_DNA"/>
</dbReference>
<dbReference type="Proteomes" id="UP000519023">
    <property type="component" value="Unassembled WGS sequence"/>
</dbReference>
<dbReference type="RefSeq" id="WP_169575392.1">
    <property type="nucleotide sequence ID" value="NZ_JABBFV010000035.1"/>
</dbReference>
<dbReference type="Pfam" id="PF05406">
    <property type="entry name" value="WGR"/>
    <property type="match status" value="1"/>
</dbReference>
<dbReference type="AlphaFoldDB" id="A0A7X9X031"/>
<evidence type="ECO:0000259" key="1">
    <source>
        <dbReference type="Pfam" id="PF05406"/>
    </source>
</evidence>
<evidence type="ECO:0000313" key="3">
    <source>
        <dbReference type="Proteomes" id="UP000519023"/>
    </source>
</evidence>
<name>A0A7X9X031_9SPHN</name>
<accession>A0A7X9X031</accession>
<feature type="domain" description="WGR" evidence="1">
    <location>
        <begin position="14"/>
        <end position="72"/>
    </location>
</feature>
<organism evidence="2 3">
    <name type="scientific">Sphingobium psychrophilum</name>
    <dbReference type="NCBI Taxonomy" id="2728834"/>
    <lineage>
        <taxon>Bacteria</taxon>
        <taxon>Pseudomonadati</taxon>
        <taxon>Pseudomonadota</taxon>
        <taxon>Alphaproteobacteria</taxon>
        <taxon>Sphingomonadales</taxon>
        <taxon>Sphingomonadaceae</taxon>
        <taxon>Sphingobium</taxon>
    </lineage>
</organism>
<gene>
    <name evidence="2" type="ORF">HHL08_23680</name>
</gene>